<feature type="compositionally biased region" description="Pro residues" evidence="11">
    <location>
        <begin position="386"/>
        <end position="399"/>
    </location>
</feature>
<keyword evidence="8" id="KW-0333">Golgi apparatus</keyword>
<keyword evidence="5 12" id="KW-0812">Transmembrane</keyword>
<sequence>MSGDCPPGWAPIPNDVGPLGLGGQRWDQATLDACAAICANRTGCLAFEHHSASAQCGTYVDGAQNVLLVLQANEWQSCLSSEVPLHLSCRGVTRSLRPVRLYADEGACALRASSDRCRLKDSSSQIPFGERCPVRLPGRNLMQANATGVMEPLERPLRLGSCAVVASGGSLLGSRCGAHIDAHDVVLRVNVPVVSSEYALDVGRKTTMHALNEELTEQLSALQTPHEFVSGDNTNDSRPFLLEGADLLSFAEDLSAVRQFGAAAARIQQELGARRLLGATNSLSRAVEEWMSNLRYHGDHAPSASKGLYAVFLLLTACDSVDLYGFTDELPWQPYHYWDASLRVHPRWGADRHDIPLEHMVLDAINATGLPVVQLPVCISDPAWPPAPPTPSVPSPALLPTPTSGQRLEQQFSLPANTSLPAPPPVPPPLLPHHRVDEGPPIIMWGVLLLVCCGAVLCRKQLARLFQRRLDAVTSGGAEQGVCLPSVRLKDESEQDPN</sequence>
<evidence type="ECO:0000256" key="8">
    <source>
        <dbReference type="ARBA" id="ARBA00023034"/>
    </source>
</evidence>
<evidence type="ECO:0000256" key="12">
    <source>
        <dbReference type="SAM" id="Phobius"/>
    </source>
</evidence>
<evidence type="ECO:0000256" key="7">
    <source>
        <dbReference type="ARBA" id="ARBA00022989"/>
    </source>
</evidence>
<dbReference type="Pfam" id="PF00024">
    <property type="entry name" value="PAN_1"/>
    <property type="match status" value="1"/>
</dbReference>
<evidence type="ECO:0000256" key="10">
    <source>
        <dbReference type="ARBA" id="ARBA00023180"/>
    </source>
</evidence>
<keyword evidence="7 12" id="KW-1133">Transmembrane helix</keyword>
<comment type="subcellular location">
    <subcellularLocation>
        <location evidence="1">Golgi apparatus membrane</location>
        <topology evidence="1">Single-pass type II membrane protein</topology>
    </subcellularLocation>
</comment>
<dbReference type="PANTHER" id="PTHR11987:SF36">
    <property type="entry name" value="SIA-ALPHA-2,3-GAL-BETA-1,4-GLCNAC-R:ALPHA 2,8-SIALYLTRANSFERASE"/>
    <property type="match status" value="1"/>
</dbReference>
<evidence type="ECO:0000256" key="6">
    <source>
        <dbReference type="ARBA" id="ARBA00022968"/>
    </source>
</evidence>
<dbReference type="GO" id="GO:0000139">
    <property type="term" value="C:Golgi membrane"/>
    <property type="evidence" value="ECO:0007669"/>
    <property type="project" value="UniProtKB-SubCell"/>
</dbReference>
<dbReference type="InterPro" id="IPR001675">
    <property type="entry name" value="Glyco_trans_29"/>
</dbReference>
<dbReference type="Gene3D" id="3.90.1480.20">
    <property type="entry name" value="Glycosyl transferase family 29"/>
    <property type="match status" value="1"/>
</dbReference>
<dbReference type="EMBL" id="JBGBPQ010000013">
    <property type="protein sequence ID" value="KAL1512008.1"/>
    <property type="molecule type" value="Genomic_DNA"/>
</dbReference>
<feature type="domain" description="Apple" evidence="13">
    <location>
        <begin position="25"/>
        <end position="62"/>
    </location>
</feature>
<comment type="caution">
    <text evidence="14">The sequence shown here is derived from an EMBL/GenBank/DDBJ whole genome shotgun (WGS) entry which is preliminary data.</text>
</comment>
<dbReference type="AlphaFoldDB" id="A0AB34J2Y8"/>
<dbReference type="InterPro" id="IPR050943">
    <property type="entry name" value="Glycosyltr_29_Sialyltrsf"/>
</dbReference>
<evidence type="ECO:0000256" key="5">
    <source>
        <dbReference type="ARBA" id="ARBA00022692"/>
    </source>
</evidence>
<evidence type="ECO:0000256" key="1">
    <source>
        <dbReference type="ARBA" id="ARBA00004323"/>
    </source>
</evidence>
<proteinExistence type="inferred from homology"/>
<dbReference type="Pfam" id="PF00777">
    <property type="entry name" value="Glyco_transf_29"/>
    <property type="match status" value="1"/>
</dbReference>
<gene>
    <name evidence="14" type="ORF">AB1Y20_005283</name>
</gene>
<feature type="transmembrane region" description="Helical" evidence="12">
    <location>
        <begin position="442"/>
        <end position="459"/>
    </location>
</feature>
<keyword evidence="3" id="KW-0328">Glycosyltransferase</keyword>
<keyword evidence="6" id="KW-0735">Signal-anchor</keyword>
<comment type="similarity">
    <text evidence="2">Belongs to the glycosyltransferase 29 family.</text>
</comment>
<dbReference type="InterPro" id="IPR038578">
    <property type="entry name" value="GT29-like_sf"/>
</dbReference>
<feature type="region of interest" description="Disordered" evidence="11">
    <location>
        <begin position="386"/>
        <end position="407"/>
    </location>
</feature>
<dbReference type="InterPro" id="IPR003609">
    <property type="entry name" value="Pan_app"/>
</dbReference>
<protein>
    <recommendedName>
        <fullName evidence="13">Apple domain-containing protein</fullName>
    </recommendedName>
</protein>
<evidence type="ECO:0000256" key="9">
    <source>
        <dbReference type="ARBA" id="ARBA00023136"/>
    </source>
</evidence>
<accession>A0AB34J2Y8</accession>
<evidence type="ECO:0000256" key="4">
    <source>
        <dbReference type="ARBA" id="ARBA00022679"/>
    </source>
</evidence>
<organism evidence="14 15">
    <name type="scientific">Prymnesium parvum</name>
    <name type="common">Toxic golden alga</name>
    <dbReference type="NCBI Taxonomy" id="97485"/>
    <lineage>
        <taxon>Eukaryota</taxon>
        <taxon>Haptista</taxon>
        <taxon>Haptophyta</taxon>
        <taxon>Prymnesiophyceae</taxon>
        <taxon>Prymnesiales</taxon>
        <taxon>Prymnesiaceae</taxon>
        <taxon>Prymnesium</taxon>
    </lineage>
</organism>
<reference evidence="14 15" key="1">
    <citation type="journal article" date="2024" name="Science">
        <title>Giant polyketide synthase enzymes in the biosynthesis of giant marine polyether toxins.</title>
        <authorList>
            <person name="Fallon T.R."/>
            <person name="Shende V.V."/>
            <person name="Wierzbicki I.H."/>
            <person name="Pendleton A.L."/>
            <person name="Watervoot N.F."/>
            <person name="Auber R.P."/>
            <person name="Gonzalez D.J."/>
            <person name="Wisecaver J.H."/>
            <person name="Moore B.S."/>
        </authorList>
    </citation>
    <scope>NUCLEOTIDE SEQUENCE [LARGE SCALE GENOMIC DNA]</scope>
    <source>
        <strain evidence="14 15">12B1</strain>
    </source>
</reference>
<evidence type="ECO:0000256" key="11">
    <source>
        <dbReference type="SAM" id="MobiDB-lite"/>
    </source>
</evidence>
<evidence type="ECO:0000313" key="15">
    <source>
        <dbReference type="Proteomes" id="UP001515480"/>
    </source>
</evidence>
<evidence type="ECO:0000256" key="2">
    <source>
        <dbReference type="ARBA" id="ARBA00006003"/>
    </source>
</evidence>
<evidence type="ECO:0000313" key="14">
    <source>
        <dbReference type="EMBL" id="KAL1512008.1"/>
    </source>
</evidence>
<dbReference type="PANTHER" id="PTHR11987">
    <property type="entry name" value="ALPHA-2,8-SIALYLTRANSFERASE"/>
    <property type="match status" value="1"/>
</dbReference>
<keyword evidence="9 12" id="KW-0472">Membrane</keyword>
<name>A0AB34J2Y8_PRYPA</name>
<keyword evidence="10" id="KW-0325">Glycoprotein</keyword>
<dbReference type="Proteomes" id="UP001515480">
    <property type="component" value="Unassembled WGS sequence"/>
</dbReference>
<evidence type="ECO:0000259" key="13">
    <source>
        <dbReference type="Pfam" id="PF00024"/>
    </source>
</evidence>
<keyword evidence="15" id="KW-1185">Reference proteome</keyword>
<dbReference type="GO" id="GO:0008373">
    <property type="term" value="F:sialyltransferase activity"/>
    <property type="evidence" value="ECO:0007669"/>
    <property type="project" value="InterPro"/>
</dbReference>
<keyword evidence="4" id="KW-0808">Transferase</keyword>
<evidence type="ECO:0000256" key="3">
    <source>
        <dbReference type="ARBA" id="ARBA00022676"/>
    </source>
</evidence>